<feature type="compositionally biased region" description="Gly residues" evidence="5">
    <location>
        <begin position="272"/>
        <end position="281"/>
    </location>
</feature>
<dbReference type="PANTHER" id="PTHR12346:SF0">
    <property type="entry name" value="SIN3A, ISOFORM G"/>
    <property type="match status" value="1"/>
</dbReference>
<feature type="compositionally biased region" description="Basic and acidic residues" evidence="5">
    <location>
        <begin position="328"/>
        <end position="340"/>
    </location>
</feature>
<keyword evidence="8" id="KW-1185">Reference proteome</keyword>
<feature type="compositionally biased region" description="Basic and acidic residues" evidence="5">
    <location>
        <begin position="1010"/>
        <end position="1028"/>
    </location>
</feature>
<feature type="compositionally biased region" description="Acidic residues" evidence="5">
    <location>
        <begin position="1066"/>
        <end position="1078"/>
    </location>
</feature>
<feature type="region of interest" description="Disordered" evidence="5">
    <location>
        <begin position="209"/>
        <end position="342"/>
    </location>
</feature>
<accession>A0ABP0WVS0</accession>
<feature type="compositionally biased region" description="Basic and acidic residues" evidence="5">
    <location>
        <begin position="476"/>
        <end position="526"/>
    </location>
</feature>
<gene>
    <name evidence="7" type="ORF">CSSPJE1EN1_LOCUS16411</name>
</gene>
<feature type="compositionally biased region" description="Low complexity" evidence="5">
    <location>
        <begin position="848"/>
        <end position="862"/>
    </location>
</feature>
<dbReference type="Pfam" id="PF02671">
    <property type="entry name" value="PAH"/>
    <property type="match status" value="3"/>
</dbReference>
<keyword evidence="3 4" id="KW-0539">Nucleus</keyword>
<feature type="compositionally biased region" description="Basic and acidic residues" evidence="5">
    <location>
        <begin position="1079"/>
        <end position="1089"/>
    </location>
</feature>
<dbReference type="SMART" id="SM00761">
    <property type="entry name" value="HDAC_interact"/>
    <property type="match status" value="1"/>
</dbReference>
<dbReference type="InterPro" id="IPR039774">
    <property type="entry name" value="Sin3-like"/>
</dbReference>
<dbReference type="InterPro" id="IPR031693">
    <property type="entry name" value="Sin3_C"/>
</dbReference>
<feature type="region of interest" description="Disordered" evidence="5">
    <location>
        <begin position="1005"/>
        <end position="1112"/>
    </location>
</feature>
<evidence type="ECO:0000313" key="8">
    <source>
        <dbReference type="Proteomes" id="UP001497444"/>
    </source>
</evidence>
<evidence type="ECO:0000256" key="2">
    <source>
        <dbReference type="ARBA" id="ARBA00022491"/>
    </source>
</evidence>
<protein>
    <recommendedName>
        <fullName evidence="6">Histone deacetylase interacting domain-containing protein</fullName>
    </recommendedName>
</protein>
<proteinExistence type="predicted"/>
<reference evidence="7" key="1">
    <citation type="submission" date="2024-02" db="EMBL/GenBank/DDBJ databases">
        <authorList>
            <consortium name="ELIXIR-Norway"/>
            <consortium name="Elixir Norway"/>
        </authorList>
    </citation>
    <scope>NUCLEOTIDE SEQUENCE</scope>
</reference>
<feature type="compositionally biased region" description="Basic and acidic residues" evidence="5">
    <location>
        <begin position="282"/>
        <end position="314"/>
    </location>
</feature>
<sequence>MKRSREENKGGPQVKRAAAAAGGGGGGGPSGEMSSEAAVAHQRLTTEDALSYLKAVKDKFNEDKGKYEEFLATMKDFKAQRIDTAGVIERVKELFKGHRALILGFNTFLPEGYEITLPEEETTATATATTSEQQKKQPVEFDQAINYVNKIKARFQSDEHVYKAFLEILNMYRKGNKSISEVYQEVATLFYNHPDLLEEFTCFLPESTGGSGAVSNVNSHHHQHHHHPLARSSTQQQHQHHPKREDKSSSAPVRTTPIVSKIIPKKEKPGSVQGGDHGGGSNRDRHGGAVVKIERECKKGEKERDKKDEPERKVRGGGGGVDHHHRKEANSHGGGEKDMDLDAMQRLPTKRQSARRADELIRIQSKAGEAGEAYASGGAGPSLEDLGKNASSLPAFVEKVKSRLRNRETYQEFLKCLNIFNQEIITRTELQRVVGDILGKHADLMEGFNEFLTHCENEGNLAGVFSSRNLGGEFADEQKPKIEKDRERDSEKDKERDRDKEKEREGDRHRDKDKERDVKPSKEALHKVSGIPNKDKFMNKPISELDLSNCDQCTPSYRLLPKHYPRPISSHRNSLADSVLNDSWVSVTSGSEDYSFKHMRKNQYEESLFRCEDDRYELDMLLETTLSTANVVGESVEKPLDGVKQESPHHLPDQLSAIHLRSIERVYGDHGADIIELLRKNPIPTAPVIYNRLRQKQEEWSNCRVEMNKVWSEVYTKNSYKALDHRSFYFRQQDKRSLSTKGLLAEIKELNEKKRSEDDYLLATAAGSHRPLLPDLRLEYPDPAIYQDLYQIIKYACEEACTTTEQAEKILRIWTTFLEPMLGIPPRLHGMDDMEPYLKAEEALEPKGSGSSSRVSSAGANAEGCDTDVLATNAGVMEEVATARSNLVADGESAGAVQTADTNREGSILTDGAHRKEKPESASLEIEGSPGVEKLQISRVTNPSFGLKLPLENVMYNGKMSEGFAPAEREEGELSPSPELEDRNKATTLAGELRSYHVGQASEENGIEGFGHDHKDVDGTRGLEAGEHDVDEDDEGEEHSGHKSSGNSDDASEAGEEAFESGSGEDLSEHEDDDDDEGKAESEGHHAEDMADADDGEGDGHSSLASPGDRSFSNCRPLAEHVTTTADVLSSAATACNRPSQERVFYGHDLFYVLFRLHQTLYERILSAKTHATTSEQKWRLTKDTAPPNFYLRFMLILFSLLDGSVDNAKFEDECRAIIGTQSYVLFTLDKLIFKLVKQLQVVASDDVAAKLLSLYAYERAAEHADDIYHANVCVLLHDESIYRIVSMSKPAELLIQLMDRGAEKVEVPANSLEWSFQNYLDDFLLSVPPVKSKHAVFLIRNKKKFAHQEDSDEAADWTVMENASVVNGLEYKISCKTYKVSYVLDTEDLFVRRVKRRSESDLALYERNRNQRRRIFGQWIDKSVTSVDDR</sequence>
<dbReference type="SUPFAM" id="SSF47762">
    <property type="entry name" value="PAH2 domain"/>
    <property type="match status" value="3"/>
</dbReference>
<dbReference type="PROSITE" id="PS51477">
    <property type="entry name" value="PAH"/>
    <property type="match status" value="3"/>
</dbReference>
<feature type="compositionally biased region" description="Basic residues" evidence="5">
    <location>
        <begin position="219"/>
        <end position="229"/>
    </location>
</feature>
<feature type="region of interest" description="Disordered" evidence="5">
    <location>
        <begin position="1"/>
        <end position="41"/>
    </location>
</feature>
<keyword evidence="2" id="KW-0678">Repressor</keyword>
<evidence type="ECO:0000256" key="3">
    <source>
        <dbReference type="ARBA" id="ARBA00023242"/>
    </source>
</evidence>
<evidence type="ECO:0000313" key="7">
    <source>
        <dbReference type="EMBL" id="CAK9270933.1"/>
    </source>
</evidence>
<comment type="subcellular location">
    <subcellularLocation>
        <location evidence="1 4">Nucleus</location>
    </subcellularLocation>
</comment>
<feature type="region of interest" description="Disordered" evidence="5">
    <location>
        <begin position="472"/>
        <end position="538"/>
    </location>
</feature>
<feature type="domain" description="Histone deacetylase interacting" evidence="6">
    <location>
        <begin position="549"/>
        <end position="649"/>
    </location>
</feature>
<dbReference type="Pfam" id="PF08295">
    <property type="entry name" value="Sin3_corepress"/>
    <property type="match status" value="1"/>
</dbReference>
<evidence type="ECO:0000259" key="6">
    <source>
        <dbReference type="SMART" id="SM00761"/>
    </source>
</evidence>
<dbReference type="EMBL" id="OZ020098">
    <property type="protein sequence ID" value="CAK9270933.1"/>
    <property type="molecule type" value="Genomic_DNA"/>
</dbReference>
<name>A0ABP0WVS0_9BRYO</name>
<dbReference type="Gene3D" id="1.20.1160.11">
    <property type="entry name" value="Paired amphipathic helix"/>
    <property type="match status" value="3"/>
</dbReference>
<feature type="compositionally biased region" description="Acidic residues" evidence="5">
    <location>
        <begin position="1050"/>
        <end position="1059"/>
    </location>
</feature>
<dbReference type="InterPro" id="IPR036600">
    <property type="entry name" value="PAH_sf"/>
</dbReference>
<dbReference type="InterPro" id="IPR003822">
    <property type="entry name" value="PAH"/>
</dbReference>
<dbReference type="PANTHER" id="PTHR12346">
    <property type="entry name" value="SIN3B-RELATED"/>
    <property type="match status" value="1"/>
</dbReference>
<feature type="region of interest" description="Disordered" evidence="5">
    <location>
        <begin position="890"/>
        <end position="927"/>
    </location>
</feature>
<evidence type="ECO:0000256" key="1">
    <source>
        <dbReference type="ARBA" id="ARBA00004123"/>
    </source>
</evidence>
<dbReference type="Proteomes" id="UP001497444">
    <property type="component" value="Chromosome 3"/>
</dbReference>
<feature type="region of interest" description="Disordered" evidence="5">
    <location>
        <begin position="843"/>
        <end position="862"/>
    </location>
</feature>
<evidence type="ECO:0000256" key="4">
    <source>
        <dbReference type="PROSITE-ProRule" id="PRU00810"/>
    </source>
</evidence>
<feature type="compositionally biased region" description="Gly residues" evidence="5">
    <location>
        <begin position="21"/>
        <end position="30"/>
    </location>
</feature>
<dbReference type="InterPro" id="IPR013194">
    <property type="entry name" value="HDAC_interact_dom"/>
</dbReference>
<evidence type="ECO:0000256" key="5">
    <source>
        <dbReference type="SAM" id="MobiDB-lite"/>
    </source>
</evidence>
<dbReference type="Pfam" id="PF16879">
    <property type="entry name" value="Sin3a_C"/>
    <property type="match status" value="1"/>
</dbReference>
<organism evidence="7 8">
    <name type="scientific">Sphagnum jensenii</name>
    <dbReference type="NCBI Taxonomy" id="128206"/>
    <lineage>
        <taxon>Eukaryota</taxon>
        <taxon>Viridiplantae</taxon>
        <taxon>Streptophyta</taxon>
        <taxon>Embryophyta</taxon>
        <taxon>Bryophyta</taxon>
        <taxon>Sphagnophytina</taxon>
        <taxon>Sphagnopsida</taxon>
        <taxon>Sphagnales</taxon>
        <taxon>Sphagnaceae</taxon>
        <taxon>Sphagnum</taxon>
    </lineage>
</organism>